<sequence>MPIVLLQALTCMAEITPGQVMDNNRPVVNSGALAEFISRKVPEFSWEVLGGQKQNGVNVIHLSMTSQSWSPAGLKFTPALWQHRITVVVPDGYQTDKPAILHVTGGSRNTRDNIRGYEGLDQLDLAALARDTGTLVAEIKDVPNQYLFIEGESPRKEDEIIARSWAAFLKDPTCTDCPVQLPMTRAIVKAMDVVQALMSDKAPESFIVTGGSKRGWVTWLTAAVDSRVVAIAPMVIDVLNVQQSLDHLKRVYGHWIPPLQPYMAEGQNVIDQLHTPAMHRLMELVDPFSYRRYLTLPKYVITASGDDFFPPDGTRHYWSDLDGTKLLRTYPNSRHYIYREDAQRVTDTISSFVGYILQGKEFPSLDTEKLSASGGELMASEKPVRVTLWQAVNPNARDFRKTTLQPLGESYKSSDLKAWCTEVKYNKAFVRCSIDVDIKPPASGYKAWFVELAFENGSLPDLVLTTPVEILGAGS</sequence>
<accession>A0A1X7AE58</accession>
<dbReference type="EMBL" id="FWPT01000001">
    <property type="protein sequence ID" value="SMA32478.1"/>
    <property type="molecule type" value="Genomic_DNA"/>
</dbReference>
<organism evidence="1 2">
    <name type="scientific">Parendozoicomonas haliclonae</name>
    <dbReference type="NCBI Taxonomy" id="1960125"/>
    <lineage>
        <taxon>Bacteria</taxon>
        <taxon>Pseudomonadati</taxon>
        <taxon>Pseudomonadota</taxon>
        <taxon>Gammaproteobacteria</taxon>
        <taxon>Oceanospirillales</taxon>
        <taxon>Endozoicomonadaceae</taxon>
        <taxon>Parendozoicomonas</taxon>
    </lineage>
</organism>
<keyword evidence="2" id="KW-1185">Reference proteome</keyword>
<dbReference type="PIRSF" id="PIRSF014728">
    <property type="entry name" value="PqaA"/>
    <property type="match status" value="1"/>
</dbReference>
<dbReference type="PANTHER" id="PTHR31497:SF0">
    <property type="entry name" value="AUTOCRINE PROLIFERATION REPRESSOR PROTEIN A"/>
    <property type="match status" value="1"/>
</dbReference>
<name>A0A1X7AE58_9GAMM</name>
<gene>
    <name evidence="1" type="ORF">EHSB41UT_00154</name>
</gene>
<dbReference type="Gene3D" id="3.40.50.1820">
    <property type="entry name" value="alpha/beta hydrolase"/>
    <property type="match status" value="1"/>
</dbReference>
<reference evidence="1 2" key="1">
    <citation type="submission" date="2017-03" db="EMBL/GenBank/DDBJ databases">
        <authorList>
            <person name="Afonso C.L."/>
            <person name="Miller P.J."/>
            <person name="Scott M.A."/>
            <person name="Spackman E."/>
            <person name="Goraichik I."/>
            <person name="Dimitrov K.M."/>
            <person name="Suarez D.L."/>
            <person name="Swayne D.E."/>
        </authorList>
    </citation>
    <scope>NUCLEOTIDE SEQUENCE [LARGE SCALE GENOMIC DNA]</scope>
    <source>
        <strain evidence="1">SB41UT1</strain>
    </source>
</reference>
<dbReference type="Pfam" id="PF10142">
    <property type="entry name" value="PhoPQ_related"/>
    <property type="match status" value="1"/>
</dbReference>
<protein>
    <submittedName>
        <fullName evidence="1">PhoPQ-activated pathogenicity-related protein</fullName>
    </submittedName>
</protein>
<dbReference type="AlphaFoldDB" id="A0A1X7AE58"/>
<dbReference type="InterPro" id="IPR029058">
    <property type="entry name" value="AB_hydrolase_fold"/>
</dbReference>
<evidence type="ECO:0000313" key="1">
    <source>
        <dbReference type="EMBL" id="SMA32478.1"/>
    </source>
</evidence>
<evidence type="ECO:0000313" key="2">
    <source>
        <dbReference type="Proteomes" id="UP000196573"/>
    </source>
</evidence>
<dbReference type="SUPFAM" id="SSF53474">
    <property type="entry name" value="alpha/beta-Hydrolases"/>
    <property type="match status" value="1"/>
</dbReference>
<proteinExistence type="predicted"/>
<dbReference type="Proteomes" id="UP000196573">
    <property type="component" value="Unassembled WGS sequence"/>
</dbReference>
<dbReference type="InterPro" id="IPR009199">
    <property type="entry name" value="PhoPQ-act_pathogen-rel_PqaA"/>
</dbReference>
<dbReference type="PANTHER" id="PTHR31497">
    <property type="entry name" value="AUTOCRINE PROLIFERATION REPRESSOR PROTEIN A"/>
    <property type="match status" value="1"/>
</dbReference>